<comment type="caution">
    <text evidence="2">The sequence shown here is derived from an EMBL/GenBank/DDBJ whole genome shotgun (WGS) entry which is preliminary data.</text>
</comment>
<dbReference type="EMBL" id="CABR01000130">
    <property type="protein sequence ID" value="CBI11262.1"/>
    <property type="molecule type" value="Genomic_DNA"/>
</dbReference>
<evidence type="ECO:0000256" key="1">
    <source>
        <dbReference type="SAM" id="Phobius"/>
    </source>
</evidence>
<sequence>MPEPKNTEIVQLNLATEQRNAGRDYHEYFVPGSIKLVLATWSKEKLDAQALDNEVMFRYRFGFEPSKTVRQQLLEIRKQYDFTDRQICWLRRSGQLFIAPHEAKLKPSRLMPLIGWSQATLLGLMCAGMVLQIKLSTAPAWKQGLAEIVVAGLGFGVFWILNALYIEPWRTLKRSGALSSTARKG</sequence>
<reference evidence="2" key="1">
    <citation type="submission" date="2009-10" db="EMBL/GenBank/DDBJ databases">
        <title>Diversity of trophic interactions inside an arsenic-rich microbial ecosystem.</title>
        <authorList>
            <person name="Bertin P.N."/>
            <person name="Heinrich-Salmeron A."/>
            <person name="Pelletier E."/>
            <person name="Goulhen-Chollet F."/>
            <person name="Arsene-Ploetze F."/>
            <person name="Gallien S."/>
            <person name="Calteau A."/>
            <person name="Vallenet D."/>
            <person name="Casiot C."/>
            <person name="Chane-Woon-Ming B."/>
            <person name="Giloteaux L."/>
            <person name="Barakat M."/>
            <person name="Bonnefoy V."/>
            <person name="Bruneel O."/>
            <person name="Chandler M."/>
            <person name="Cleiss J."/>
            <person name="Duran R."/>
            <person name="Elbaz-Poulichet F."/>
            <person name="Fonknechten N."/>
            <person name="Lauga B."/>
            <person name="Mornico D."/>
            <person name="Ortet P."/>
            <person name="Schaeffer C."/>
            <person name="Siguier P."/>
            <person name="Alexander Thil Smith A."/>
            <person name="Van Dorsselaer A."/>
            <person name="Weissenbach J."/>
            <person name="Medigue C."/>
            <person name="Le Paslier D."/>
        </authorList>
    </citation>
    <scope>NUCLEOTIDE SEQUENCE</scope>
</reference>
<keyword evidence="1" id="KW-0472">Membrane</keyword>
<keyword evidence="1" id="KW-1133">Transmembrane helix</keyword>
<feature type="transmembrane region" description="Helical" evidence="1">
    <location>
        <begin position="113"/>
        <end position="133"/>
    </location>
</feature>
<dbReference type="AlphaFoldDB" id="E6QVI9"/>
<name>E6QVI9_9ZZZZ</name>
<evidence type="ECO:0000313" key="2">
    <source>
        <dbReference type="EMBL" id="CBI11262.1"/>
    </source>
</evidence>
<proteinExistence type="predicted"/>
<accession>E6QVI9</accession>
<gene>
    <name evidence="2" type="ORF">CARN7_2077</name>
</gene>
<feature type="transmembrane region" description="Helical" evidence="1">
    <location>
        <begin position="145"/>
        <end position="165"/>
    </location>
</feature>
<organism evidence="2">
    <name type="scientific">mine drainage metagenome</name>
    <dbReference type="NCBI Taxonomy" id="410659"/>
    <lineage>
        <taxon>unclassified sequences</taxon>
        <taxon>metagenomes</taxon>
        <taxon>ecological metagenomes</taxon>
    </lineage>
</organism>
<protein>
    <submittedName>
        <fullName evidence="2">Uncharacterized protein</fullName>
    </submittedName>
</protein>
<keyword evidence="1" id="KW-0812">Transmembrane</keyword>